<dbReference type="GO" id="GO:0071555">
    <property type="term" value="P:cell wall organization"/>
    <property type="evidence" value="ECO:0007669"/>
    <property type="project" value="UniProtKB-KW"/>
</dbReference>
<accession>A0A9D2C6I7</accession>
<evidence type="ECO:0000256" key="1">
    <source>
        <dbReference type="ARBA" id="ARBA00001561"/>
    </source>
</evidence>
<name>A0A9D2C6I7_9FIRM</name>
<dbReference type="PANTHER" id="PTHR30417">
    <property type="entry name" value="N-ACETYLMURAMOYL-L-ALANINE AMIDASE AMID"/>
    <property type="match status" value="1"/>
</dbReference>
<gene>
    <name evidence="6" type="ORF">H9831_07325</name>
</gene>
<dbReference type="GO" id="GO:0009253">
    <property type="term" value="P:peptidoglycan catabolic process"/>
    <property type="evidence" value="ECO:0007669"/>
    <property type="project" value="InterPro"/>
</dbReference>
<proteinExistence type="predicted"/>
<dbReference type="InterPro" id="IPR051206">
    <property type="entry name" value="NAMLAA_amidase_2"/>
</dbReference>
<dbReference type="Proteomes" id="UP000824007">
    <property type="component" value="Unassembled WGS sequence"/>
</dbReference>
<dbReference type="GO" id="GO:0009254">
    <property type="term" value="P:peptidoglycan turnover"/>
    <property type="evidence" value="ECO:0007669"/>
    <property type="project" value="TreeGrafter"/>
</dbReference>
<dbReference type="CDD" id="cd06583">
    <property type="entry name" value="PGRP"/>
    <property type="match status" value="1"/>
</dbReference>
<feature type="domain" description="N-acetylmuramoyl-L-alanine amidase" evidence="5">
    <location>
        <begin position="43"/>
        <end position="183"/>
    </location>
</feature>
<dbReference type="GO" id="GO:0008745">
    <property type="term" value="F:N-acetylmuramoyl-L-alanine amidase activity"/>
    <property type="evidence" value="ECO:0007669"/>
    <property type="project" value="UniProtKB-EC"/>
</dbReference>
<evidence type="ECO:0000259" key="5">
    <source>
        <dbReference type="SMART" id="SM00644"/>
    </source>
</evidence>
<keyword evidence="3" id="KW-0378">Hydrolase</keyword>
<sequence>MLSSAVRYINRKSEGAFLPQEEASDGREAQKPLIEEAFLTPNPYSRPGEPLPEVKNIFIHYTANPGTTAEQNRSYFENLGITGETSASAHFVIGFDGTILQCIPLDEIGYAVKTRNYDSVSIECCYQSADGSFTEATYDSLIRLTAWLLEKYGLTPADVLRHYDVGGKKCPLYFVENEEAWEGFRQELSDYIRKS</sequence>
<dbReference type="Gene3D" id="3.40.80.10">
    <property type="entry name" value="Peptidoglycan recognition protein-like"/>
    <property type="match status" value="1"/>
</dbReference>
<dbReference type="EMBL" id="DXDD01000093">
    <property type="protein sequence ID" value="HIY60473.1"/>
    <property type="molecule type" value="Genomic_DNA"/>
</dbReference>
<evidence type="ECO:0000256" key="2">
    <source>
        <dbReference type="ARBA" id="ARBA00011901"/>
    </source>
</evidence>
<organism evidence="6 7">
    <name type="scientific">Candidatus Eisenbergiella pullistercoris</name>
    <dbReference type="NCBI Taxonomy" id="2838555"/>
    <lineage>
        <taxon>Bacteria</taxon>
        <taxon>Bacillati</taxon>
        <taxon>Bacillota</taxon>
        <taxon>Clostridia</taxon>
        <taxon>Lachnospirales</taxon>
        <taxon>Lachnospiraceae</taxon>
        <taxon>Eisenbergiella</taxon>
    </lineage>
</organism>
<comment type="catalytic activity">
    <reaction evidence="1">
        <text>Hydrolyzes the link between N-acetylmuramoyl residues and L-amino acid residues in certain cell-wall glycopeptides.</text>
        <dbReference type="EC" id="3.5.1.28"/>
    </reaction>
</comment>
<dbReference type="Pfam" id="PF01510">
    <property type="entry name" value="Amidase_2"/>
    <property type="match status" value="1"/>
</dbReference>
<reference evidence="6" key="1">
    <citation type="journal article" date="2021" name="PeerJ">
        <title>Extensive microbial diversity within the chicken gut microbiome revealed by metagenomics and culture.</title>
        <authorList>
            <person name="Gilroy R."/>
            <person name="Ravi A."/>
            <person name="Getino M."/>
            <person name="Pursley I."/>
            <person name="Horton D.L."/>
            <person name="Alikhan N.F."/>
            <person name="Baker D."/>
            <person name="Gharbi K."/>
            <person name="Hall N."/>
            <person name="Watson M."/>
            <person name="Adriaenssens E.M."/>
            <person name="Foster-Nyarko E."/>
            <person name="Jarju S."/>
            <person name="Secka A."/>
            <person name="Antonio M."/>
            <person name="Oren A."/>
            <person name="Chaudhuri R.R."/>
            <person name="La Ragione R."/>
            <person name="Hildebrand F."/>
            <person name="Pallen M.J."/>
        </authorList>
    </citation>
    <scope>NUCLEOTIDE SEQUENCE</scope>
    <source>
        <strain evidence="6">ChiSxjej3B15-24422</strain>
    </source>
</reference>
<dbReference type="InterPro" id="IPR002502">
    <property type="entry name" value="Amidase_domain"/>
</dbReference>
<evidence type="ECO:0000256" key="4">
    <source>
        <dbReference type="ARBA" id="ARBA00023316"/>
    </source>
</evidence>
<dbReference type="AlphaFoldDB" id="A0A9D2C6I7"/>
<comment type="caution">
    <text evidence="6">The sequence shown here is derived from an EMBL/GenBank/DDBJ whole genome shotgun (WGS) entry which is preliminary data.</text>
</comment>
<dbReference type="SMART" id="SM00644">
    <property type="entry name" value="Ami_2"/>
    <property type="match status" value="1"/>
</dbReference>
<evidence type="ECO:0000256" key="3">
    <source>
        <dbReference type="ARBA" id="ARBA00022801"/>
    </source>
</evidence>
<evidence type="ECO:0000313" key="6">
    <source>
        <dbReference type="EMBL" id="HIY60473.1"/>
    </source>
</evidence>
<dbReference type="InterPro" id="IPR036505">
    <property type="entry name" value="Amidase/PGRP_sf"/>
</dbReference>
<dbReference type="EC" id="3.5.1.28" evidence="2"/>
<dbReference type="PANTHER" id="PTHR30417:SF1">
    <property type="entry name" value="N-ACETYLMURAMOYL-L-ALANINE AMIDASE AMID"/>
    <property type="match status" value="1"/>
</dbReference>
<keyword evidence="4" id="KW-0961">Cell wall biogenesis/degradation</keyword>
<reference evidence="6" key="2">
    <citation type="submission" date="2021-04" db="EMBL/GenBank/DDBJ databases">
        <authorList>
            <person name="Gilroy R."/>
        </authorList>
    </citation>
    <scope>NUCLEOTIDE SEQUENCE</scope>
    <source>
        <strain evidence="6">ChiSxjej3B15-24422</strain>
    </source>
</reference>
<dbReference type="SUPFAM" id="SSF55846">
    <property type="entry name" value="N-acetylmuramoyl-L-alanine amidase-like"/>
    <property type="match status" value="1"/>
</dbReference>
<protein>
    <recommendedName>
        <fullName evidence="2">N-acetylmuramoyl-L-alanine amidase</fullName>
        <ecNumber evidence="2">3.5.1.28</ecNumber>
    </recommendedName>
</protein>
<evidence type="ECO:0000313" key="7">
    <source>
        <dbReference type="Proteomes" id="UP000824007"/>
    </source>
</evidence>